<sequence length="122" mass="13633">MGSMHTQPFLRRRFLAAVLMSAMAPAMSLADPSGHEGMGAARHDHDRARHALQQGEVRPIAEILRRVADEVPGEVIEVELERENWLGKRLWVYEIKLIAQDGRLVEVLVDAATAEILAVEED</sequence>
<reference evidence="4" key="1">
    <citation type="submission" date="2016-10" db="EMBL/GenBank/DDBJ databases">
        <authorList>
            <person name="Varghese N."/>
            <person name="Submissions S."/>
        </authorList>
    </citation>
    <scope>NUCLEOTIDE SEQUENCE [LARGE SCALE GENOMIC DNA]</scope>
    <source>
        <strain evidence="4">DSM 217</strain>
    </source>
</reference>
<dbReference type="Proteomes" id="UP000198816">
    <property type="component" value="Unassembled WGS sequence"/>
</dbReference>
<evidence type="ECO:0000256" key="1">
    <source>
        <dbReference type="SAM" id="SignalP"/>
    </source>
</evidence>
<protein>
    <submittedName>
        <fullName evidence="3">Peptidase propeptide and YPEB domain-containing protein</fullName>
    </submittedName>
</protein>
<organism evidence="3 4">
    <name type="scientific">Thiocapsa roseopersicina</name>
    <dbReference type="NCBI Taxonomy" id="1058"/>
    <lineage>
        <taxon>Bacteria</taxon>
        <taxon>Pseudomonadati</taxon>
        <taxon>Pseudomonadota</taxon>
        <taxon>Gammaproteobacteria</taxon>
        <taxon>Chromatiales</taxon>
        <taxon>Chromatiaceae</taxon>
        <taxon>Thiocapsa</taxon>
    </lineage>
</organism>
<dbReference type="Gene3D" id="3.10.450.40">
    <property type="match status" value="1"/>
</dbReference>
<dbReference type="OrthoDB" id="5770914at2"/>
<feature type="signal peptide" evidence="1">
    <location>
        <begin position="1"/>
        <end position="30"/>
    </location>
</feature>
<dbReference type="EMBL" id="FNNZ01000015">
    <property type="protein sequence ID" value="SDX13971.1"/>
    <property type="molecule type" value="Genomic_DNA"/>
</dbReference>
<evidence type="ECO:0000313" key="3">
    <source>
        <dbReference type="EMBL" id="SDX13971.1"/>
    </source>
</evidence>
<dbReference type="STRING" id="1058.SAMN05421783_1159"/>
<dbReference type="Pfam" id="PF03413">
    <property type="entry name" value="PepSY"/>
    <property type="match status" value="1"/>
</dbReference>
<dbReference type="AlphaFoldDB" id="A0A1H2Z9E5"/>
<feature type="chain" id="PRO_5011535801" evidence="1">
    <location>
        <begin position="31"/>
        <end position="122"/>
    </location>
</feature>
<name>A0A1H2Z9E5_THIRO</name>
<feature type="domain" description="PepSY" evidence="2">
    <location>
        <begin position="61"/>
        <end position="120"/>
    </location>
</feature>
<evidence type="ECO:0000259" key="2">
    <source>
        <dbReference type="Pfam" id="PF03413"/>
    </source>
</evidence>
<keyword evidence="4" id="KW-1185">Reference proteome</keyword>
<gene>
    <name evidence="3" type="ORF">SAMN05421783_1159</name>
</gene>
<evidence type="ECO:0000313" key="4">
    <source>
        <dbReference type="Proteomes" id="UP000198816"/>
    </source>
</evidence>
<keyword evidence="1" id="KW-0732">Signal</keyword>
<dbReference type="InterPro" id="IPR025711">
    <property type="entry name" value="PepSY"/>
</dbReference>
<accession>A0A1H2Z9E5</accession>
<proteinExistence type="predicted"/>